<keyword evidence="1" id="KW-0812">Transmembrane</keyword>
<protein>
    <recommendedName>
        <fullName evidence="2">Ancillary SecYEG translocon subunit/Cell division coordinator CpoB TPR domain-containing protein</fullName>
    </recommendedName>
</protein>
<keyword evidence="1" id="KW-1133">Transmembrane helix</keyword>
<dbReference type="AlphaFoldDB" id="A0A840AGR9"/>
<dbReference type="Pfam" id="PF09976">
    <property type="entry name" value="TPR_21"/>
    <property type="match status" value="1"/>
</dbReference>
<evidence type="ECO:0000256" key="1">
    <source>
        <dbReference type="SAM" id="Phobius"/>
    </source>
</evidence>
<dbReference type="EMBL" id="JACIDJ010000006">
    <property type="protein sequence ID" value="MBB3899680.1"/>
    <property type="molecule type" value="Genomic_DNA"/>
</dbReference>
<gene>
    <name evidence="3" type="ORF">GGQ83_003140</name>
</gene>
<proteinExistence type="predicted"/>
<comment type="caution">
    <text evidence="3">The sequence shown here is derived from an EMBL/GenBank/DDBJ whole genome shotgun (WGS) entry which is preliminary data.</text>
</comment>
<evidence type="ECO:0000259" key="2">
    <source>
        <dbReference type="Pfam" id="PF09976"/>
    </source>
</evidence>
<sequence>MPDLVDEVDEELRAERAKRLASRYGSLLAGVLLLLLAGVAGWQGWRWYENRQAGQAAAQFLTVAQQAAAEGADMRAAAERFNAIATEAPPGYRTLARLRAAALLAETGQRDEALAAYNALAGDGGVDSLYRDLATVLWGLHAVDVADAGEITARLTPLAGNAAPWRASAREVLALVALRAGRNAEARGHLQALLADAATPPGIRERANRLMQGMGS</sequence>
<dbReference type="InterPro" id="IPR018704">
    <property type="entry name" value="SecYEG/CpoB_TPR"/>
</dbReference>
<accession>A0A840AGR9</accession>
<evidence type="ECO:0000313" key="3">
    <source>
        <dbReference type="EMBL" id="MBB3899680.1"/>
    </source>
</evidence>
<dbReference type="RefSeq" id="WP_184385681.1">
    <property type="nucleotide sequence ID" value="NZ_JACIDJ010000006.1"/>
</dbReference>
<keyword evidence="1" id="KW-0472">Membrane</keyword>
<reference evidence="3 4" key="1">
    <citation type="submission" date="2020-08" db="EMBL/GenBank/DDBJ databases">
        <title>Genomic Encyclopedia of Type Strains, Phase IV (KMG-IV): sequencing the most valuable type-strain genomes for metagenomic binning, comparative biology and taxonomic classification.</title>
        <authorList>
            <person name="Goeker M."/>
        </authorList>
    </citation>
    <scope>NUCLEOTIDE SEQUENCE [LARGE SCALE GENOMIC DNA]</scope>
    <source>
        <strain evidence="3 4">DSM 19979</strain>
    </source>
</reference>
<evidence type="ECO:0000313" key="4">
    <source>
        <dbReference type="Proteomes" id="UP000553193"/>
    </source>
</evidence>
<organism evidence="3 4">
    <name type="scientific">Roseococcus suduntuyensis</name>
    <dbReference type="NCBI Taxonomy" id="455361"/>
    <lineage>
        <taxon>Bacteria</taxon>
        <taxon>Pseudomonadati</taxon>
        <taxon>Pseudomonadota</taxon>
        <taxon>Alphaproteobacteria</taxon>
        <taxon>Acetobacterales</taxon>
        <taxon>Roseomonadaceae</taxon>
        <taxon>Roseococcus</taxon>
    </lineage>
</organism>
<name>A0A840AGR9_9PROT</name>
<dbReference type="Proteomes" id="UP000553193">
    <property type="component" value="Unassembled WGS sequence"/>
</dbReference>
<feature type="transmembrane region" description="Helical" evidence="1">
    <location>
        <begin position="20"/>
        <end position="42"/>
    </location>
</feature>
<feature type="domain" description="Ancillary SecYEG translocon subunit/Cell division coordinator CpoB TPR" evidence="2">
    <location>
        <begin position="22"/>
        <end position="194"/>
    </location>
</feature>
<keyword evidence="4" id="KW-1185">Reference proteome</keyword>